<dbReference type="PATRIC" id="fig|742725.3.peg.176"/>
<dbReference type="Proteomes" id="UP000006008">
    <property type="component" value="Unassembled WGS sequence"/>
</dbReference>
<dbReference type="EMBL" id="ADLD01000003">
    <property type="protein sequence ID" value="EHB93384.1"/>
    <property type="molecule type" value="Genomic_DNA"/>
</dbReference>
<evidence type="ECO:0008006" key="5">
    <source>
        <dbReference type="Google" id="ProtNLM"/>
    </source>
</evidence>
<feature type="region of interest" description="Disordered" evidence="1">
    <location>
        <begin position="85"/>
        <end position="123"/>
    </location>
</feature>
<keyword evidence="4" id="KW-1185">Reference proteome</keyword>
<dbReference type="GeneID" id="92816581"/>
<feature type="signal peptide" evidence="2">
    <location>
        <begin position="1"/>
        <end position="23"/>
    </location>
</feature>
<evidence type="ECO:0000313" key="3">
    <source>
        <dbReference type="EMBL" id="EHB93384.1"/>
    </source>
</evidence>
<organism evidence="3 4">
    <name type="scientific">Alistipes indistinctus YIT 12060</name>
    <dbReference type="NCBI Taxonomy" id="742725"/>
    <lineage>
        <taxon>Bacteria</taxon>
        <taxon>Pseudomonadati</taxon>
        <taxon>Bacteroidota</taxon>
        <taxon>Bacteroidia</taxon>
        <taxon>Bacteroidales</taxon>
        <taxon>Rikenellaceae</taxon>
        <taxon>Alistipes</taxon>
    </lineage>
</organism>
<comment type="caution">
    <text evidence="3">The sequence shown here is derived from an EMBL/GenBank/DDBJ whole genome shotgun (WGS) entry which is preliminary data.</text>
</comment>
<feature type="chain" id="PRO_5003477690" description="Outer membrane protein beta-barrel domain-containing protein" evidence="2">
    <location>
        <begin position="24"/>
        <end position="351"/>
    </location>
</feature>
<sequence>MMKKGIVFVALFLYLCLPGGTRAQDTPPAAALAPRQAAGSVPGQYPVPADIDDDVPAAATTATAGALGTGTTMPPATTATPATALATPAARPRSGVLSSGTSPKLREKKKKDKQTLPELSADSVRTLKKQRGLTSFSNIFVPQGQWVAGINASFSTHSNNDYTFVVIEGINSEGHTLKVAPILAYAFRNNMVIGARFTYSRTYLRIDSGSIQLGDDDTGVDLKVDSYYSLKHTYEAALIWRQYIPLGQNKRFALFNEMQLGMGSSQAKFAADTPVRGTYETGKHISLGLTPGLVAFATNNMAIELNVGVMGFTYNKVRQVHNQVSVGTRSSSMMNFKVNIFSIGLGVAFYL</sequence>
<name>G5H5E5_9BACT</name>
<proteinExistence type="predicted"/>
<evidence type="ECO:0000256" key="2">
    <source>
        <dbReference type="SAM" id="SignalP"/>
    </source>
</evidence>
<dbReference type="STRING" id="742725.HMPREF9450_00155"/>
<dbReference type="AlphaFoldDB" id="G5H5E5"/>
<dbReference type="eggNOG" id="COG3170">
    <property type="taxonomic scope" value="Bacteria"/>
</dbReference>
<reference evidence="3 4" key="1">
    <citation type="submission" date="2011-08" db="EMBL/GenBank/DDBJ databases">
        <title>The Genome Sequence of Alistipes indistinctus YIT 12060.</title>
        <authorList>
            <consortium name="The Broad Institute Genome Sequencing Platform"/>
            <person name="Earl A."/>
            <person name="Ward D."/>
            <person name="Feldgarden M."/>
            <person name="Gevers D."/>
            <person name="Morotomi M."/>
            <person name="Young S.K."/>
            <person name="Zeng Q."/>
            <person name="Gargeya S."/>
            <person name="Fitzgerald M."/>
            <person name="Haas B."/>
            <person name="Abouelleil A."/>
            <person name="Alvarado L."/>
            <person name="Arachchi H.M."/>
            <person name="Berlin A."/>
            <person name="Brown A."/>
            <person name="Chapman S.B."/>
            <person name="Chen Z."/>
            <person name="Dunbar C."/>
            <person name="Freedman E."/>
            <person name="Gearin G."/>
            <person name="Gellesch M."/>
            <person name="Goldberg J."/>
            <person name="Griggs A."/>
            <person name="Gujja S."/>
            <person name="Heiman D."/>
            <person name="Howarth C."/>
            <person name="Larson L."/>
            <person name="Lui A."/>
            <person name="MacDonald P.J.P."/>
            <person name="Montmayeur A."/>
            <person name="Murphy C."/>
            <person name="Neiman D."/>
            <person name="Pearson M."/>
            <person name="Priest M."/>
            <person name="Roberts A."/>
            <person name="Saif S."/>
            <person name="Shea T."/>
            <person name="Shenoy N."/>
            <person name="Sisk P."/>
            <person name="Stolte C."/>
            <person name="Sykes S."/>
            <person name="Wortman J."/>
            <person name="Nusbaum C."/>
            <person name="Birren B."/>
        </authorList>
    </citation>
    <scope>NUCLEOTIDE SEQUENCE [LARGE SCALE GENOMIC DNA]</scope>
    <source>
        <strain evidence="3 4">YIT 12060</strain>
    </source>
</reference>
<protein>
    <recommendedName>
        <fullName evidence="5">Outer membrane protein beta-barrel domain-containing protein</fullName>
    </recommendedName>
</protein>
<evidence type="ECO:0000313" key="4">
    <source>
        <dbReference type="Proteomes" id="UP000006008"/>
    </source>
</evidence>
<evidence type="ECO:0000256" key="1">
    <source>
        <dbReference type="SAM" id="MobiDB-lite"/>
    </source>
</evidence>
<dbReference type="HOGENOM" id="CLU_789024_0_0_10"/>
<gene>
    <name evidence="3" type="ORF">HMPREF9450_00155</name>
</gene>
<keyword evidence="2" id="KW-0732">Signal</keyword>
<dbReference type="RefSeq" id="WP_009132961.1">
    <property type="nucleotide sequence ID" value="NZ_CP102250.1"/>
</dbReference>
<accession>G5H5E5</accession>